<feature type="non-terminal residue" evidence="2">
    <location>
        <position position="37"/>
    </location>
</feature>
<proteinExistence type="predicted"/>
<dbReference type="Proteomes" id="UP000663879">
    <property type="component" value="Unassembled WGS sequence"/>
</dbReference>
<organism evidence="2 3">
    <name type="scientific">Brachionus calyciflorus</name>
    <dbReference type="NCBI Taxonomy" id="104777"/>
    <lineage>
        <taxon>Eukaryota</taxon>
        <taxon>Metazoa</taxon>
        <taxon>Spiralia</taxon>
        <taxon>Gnathifera</taxon>
        <taxon>Rotifera</taxon>
        <taxon>Eurotatoria</taxon>
        <taxon>Monogononta</taxon>
        <taxon>Pseudotrocha</taxon>
        <taxon>Ploima</taxon>
        <taxon>Brachionidae</taxon>
        <taxon>Brachionus</taxon>
    </lineage>
</organism>
<name>A0A814ESK1_9BILA</name>
<protein>
    <submittedName>
        <fullName evidence="2">Uncharacterized protein</fullName>
    </submittedName>
</protein>
<evidence type="ECO:0000313" key="2">
    <source>
        <dbReference type="EMBL" id="CAF0975332.1"/>
    </source>
</evidence>
<dbReference type="AlphaFoldDB" id="A0A814ESK1"/>
<feature type="region of interest" description="Disordered" evidence="1">
    <location>
        <begin position="1"/>
        <end position="22"/>
    </location>
</feature>
<evidence type="ECO:0000256" key="1">
    <source>
        <dbReference type="SAM" id="MobiDB-lite"/>
    </source>
</evidence>
<sequence length="37" mass="4280">MSKIFSEKDEVDEETENVNNGKNDMYLEMIGKVAEEL</sequence>
<evidence type="ECO:0000313" key="3">
    <source>
        <dbReference type="Proteomes" id="UP000663879"/>
    </source>
</evidence>
<gene>
    <name evidence="2" type="ORF">OXX778_LOCUS15139</name>
</gene>
<comment type="caution">
    <text evidence="2">The sequence shown here is derived from an EMBL/GenBank/DDBJ whole genome shotgun (WGS) entry which is preliminary data.</text>
</comment>
<accession>A0A814ESK1</accession>
<reference evidence="2" key="1">
    <citation type="submission" date="2021-02" db="EMBL/GenBank/DDBJ databases">
        <authorList>
            <person name="Nowell W R."/>
        </authorList>
    </citation>
    <scope>NUCLEOTIDE SEQUENCE</scope>
    <source>
        <strain evidence="2">Ploen Becks lab</strain>
    </source>
</reference>
<keyword evidence="3" id="KW-1185">Reference proteome</keyword>
<dbReference type="EMBL" id="CAJNOC010003270">
    <property type="protein sequence ID" value="CAF0975332.1"/>
    <property type="molecule type" value="Genomic_DNA"/>
</dbReference>